<feature type="domain" description="Rhodanese" evidence="3">
    <location>
        <begin position="49"/>
        <end position="150"/>
    </location>
</feature>
<gene>
    <name evidence="4" type="primary">tssA1</name>
    <name evidence="4" type="ordered locus">Hqrw_2201</name>
</gene>
<dbReference type="InterPro" id="IPR036873">
    <property type="entry name" value="Rhodanese-like_dom_sf"/>
</dbReference>
<keyword evidence="1" id="KW-0808">Transferase</keyword>
<dbReference type="EMBL" id="FR746099">
    <property type="protein sequence ID" value="CCC40092.1"/>
    <property type="molecule type" value="Genomic_DNA"/>
</dbReference>
<dbReference type="RefSeq" id="WP_014555806.1">
    <property type="nucleotide sequence ID" value="NC_017459.1"/>
</dbReference>
<dbReference type="InterPro" id="IPR045078">
    <property type="entry name" value="TST/MPST-like"/>
</dbReference>
<dbReference type="CDD" id="cd01448">
    <property type="entry name" value="TST_Repeat_1"/>
    <property type="match status" value="1"/>
</dbReference>
<evidence type="ECO:0000256" key="2">
    <source>
        <dbReference type="ARBA" id="ARBA00022737"/>
    </source>
</evidence>
<dbReference type="SUPFAM" id="SSF52821">
    <property type="entry name" value="Rhodanese/Cell cycle control phosphatase"/>
    <property type="match status" value="2"/>
</dbReference>
<dbReference type="GeneID" id="12446931"/>
<proteinExistence type="predicted"/>
<organism evidence="4 5">
    <name type="scientific">Haloquadratum walsbyi (strain DSM 16854 / JCM 12705 / C23)</name>
    <dbReference type="NCBI Taxonomy" id="768065"/>
    <lineage>
        <taxon>Archaea</taxon>
        <taxon>Methanobacteriati</taxon>
        <taxon>Methanobacteriota</taxon>
        <taxon>Stenosarchaea group</taxon>
        <taxon>Halobacteria</taxon>
        <taxon>Halobacteriales</taxon>
        <taxon>Haloferacaceae</taxon>
        <taxon>Haloquadratum</taxon>
    </lineage>
</organism>
<reference evidence="4 5" key="1">
    <citation type="journal article" date="2011" name="PLoS ONE">
        <title>Haloquadratum walsbyi: limited diversity in a global pond.</title>
        <authorList>
            <person name="Dyall-Smith M."/>
            <person name="Pfeiffer F."/>
            <person name="Klee K."/>
            <person name="Palm P."/>
            <person name="Gross K."/>
            <person name="Schuster S.C."/>
            <person name="Rampp M."/>
            <person name="Oesterhelt D."/>
        </authorList>
    </citation>
    <scope>NUCLEOTIDE SEQUENCE [LARGE SCALE GENOMIC DNA]</scope>
    <source>
        <strain evidence="5">DSM 16854 / JCM 12705 / C23</strain>
    </source>
</reference>
<accession>G0LH58</accession>
<dbReference type="Proteomes" id="UP000007954">
    <property type="component" value="Chromosome"/>
</dbReference>
<dbReference type="InterPro" id="IPR001763">
    <property type="entry name" value="Rhodanese-like_dom"/>
</dbReference>
<dbReference type="SMART" id="SM00450">
    <property type="entry name" value="RHOD"/>
    <property type="match status" value="2"/>
</dbReference>
<feature type="domain" description="Rhodanese" evidence="3">
    <location>
        <begin position="194"/>
        <end position="286"/>
    </location>
</feature>
<dbReference type="PANTHER" id="PTHR11364">
    <property type="entry name" value="THIOSULFATE SULFERTANSFERASE"/>
    <property type="match status" value="1"/>
</dbReference>
<dbReference type="PROSITE" id="PS50206">
    <property type="entry name" value="RHODANESE_3"/>
    <property type="match status" value="2"/>
</dbReference>
<dbReference type="Gene3D" id="3.40.250.10">
    <property type="entry name" value="Rhodanese-like domain"/>
    <property type="match status" value="2"/>
</dbReference>
<evidence type="ECO:0000313" key="4">
    <source>
        <dbReference type="EMBL" id="CCC40092.1"/>
    </source>
</evidence>
<dbReference type="PANTHER" id="PTHR11364:SF27">
    <property type="entry name" value="SULFURTRANSFERASE"/>
    <property type="match status" value="1"/>
</dbReference>
<dbReference type="HOGENOM" id="CLU_031618_0_0_2"/>
<dbReference type="GO" id="GO:0004792">
    <property type="term" value="F:thiosulfate-cyanide sulfurtransferase activity"/>
    <property type="evidence" value="ECO:0007669"/>
    <property type="project" value="TreeGrafter"/>
</dbReference>
<evidence type="ECO:0000313" key="5">
    <source>
        <dbReference type="Proteomes" id="UP000007954"/>
    </source>
</evidence>
<dbReference type="AlphaFoldDB" id="G0LH58"/>
<evidence type="ECO:0000256" key="1">
    <source>
        <dbReference type="ARBA" id="ARBA00022679"/>
    </source>
</evidence>
<dbReference type="KEGG" id="hwc:Hqrw_2201"/>
<dbReference type="Pfam" id="PF00581">
    <property type="entry name" value="Rhodanese"/>
    <property type="match status" value="2"/>
</dbReference>
<protein>
    <submittedName>
        <fullName evidence="4">Rhodanese domain protein</fullName>
    </submittedName>
</protein>
<keyword evidence="2" id="KW-0677">Repeat</keyword>
<name>G0LH58_HALWC</name>
<evidence type="ECO:0000259" key="3">
    <source>
        <dbReference type="PROSITE" id="PS50206"/>
    </source>
</evidence>
<sequence>MSKDTIPTLVNPEWLETRLDVSDVQVLDCTVYLQAGSGEKNYDLKSGYDHWSEAHIPGSQFADLIEDLSETENPEYPFQLPTPDVFASAVSELGVSNDSRVVLYDTVDQGNNNEWAARLWWMFRVFGHDQVGVLNGGWPRWTAENRPISSTVTTPTSANFTAEYREELVADKEDVRTQIEDSDACVINALQSGDHAAERIPNSVNVPAVGDEGVLDTDGTYVSDDTLREQFSEVGATDADTVTTYCGAGIAASSEALALHQAGITDVAVYDGSLSDWTADPDLPTEQGE</sequence>